<dbReference type="Gene3D" id="3.40.50.300">
    <property type="entry name" value="P-loop containing nucleotide triphosphate hydrolases"/>
    <property type="match status" value="1"/>
</dbReference>
<protein>
    <submittedName>
        <fullName evidence="4">Chromosome partitioning protein ParA</fullName>
    </submittedName>
</protein>
<evidence type="ECO:0000313" key="3">
    <source>
        <dbReference type="EMBL" id="QJT10701.1"/>
    </source>
</evidence>
<dbReference type="Pfam" id="PF13717">
    <property type="entry name" value="Zn_ribbon_4"/>
    <property type="match status" value="1"/>
</dbReference>
<dbReference type="CDD" id="cd02042">
    <property type="entry name" value="ParAB_family"/>
    <property type="match status" value="1"/>
</dbReference>
<organism evidence="4 5">
    <name type="scientific">Oceanidesulfovibrio marinus</name>
    <dbReference type="NCBI Taxonomy" id="370038"/>
    <lineage>
        <taxon>Bacteria</taxon>
        <taxon>Pseudomonadati</taxon>
        <taxon>Thermodesulfobacteriota</taxon>
        <taxon>Desulfovibrionia</taxon>
        <taxon>Desulfovibrionales</taxon>
        <taxon>Desulfovibrionaceae</taxon>
        <taxon>Oceanidesulfovibrio</taxon>
    </lineage>
</organism>
<evidence type="ECO:0000259" key="2">
    <source>
        <dbReference type="Pfam" id="PF13717"/>
    </source>
</evidence>
<dbReference type="EMBL" id="QMIF01000005">
    <property type="protein sequence ID" value="TVM34072.1"/>
    <property type="molecule type" value="Genomic_DNA"/>
</dbReference>
<dbReference type="InterPro" id="IPR011723">
    <property type="entry name" value="Znf/thioredoxin_put"/>
</dbReference>
<evidence type="ECO:0000313" key="4">
    <source>
        <dbReference type="EMBL" id="TVM34072.1"/>
    </source>
</evidence>
<feature type="domain" description="Zinc finger/thioredoxin putative" evidence="2">
    <location>
        <begin position="1"/>
        <end position="36"/>
    </location>
</feature>
<dbReference type="PANTHER" id="PTHR13696:SF52">
    <property type="entry name" value="PARA FAMILY PROTEIN CT_582"/>
    <property type="match status" value="1"/>
</dbReference>
<dbReference type="Proteomes" id="UP000434052">
    <property type="component" value="Unassembled WGS sequence"/>
</dbReference>
<feature type="domain" description="AAA" evidence="1">
    <location>
        <begin position="43"/>
        <end position="209"/>
    </location>
</feature>
<proteinExistence type="predicted"/>
<dbReference type="RefSeq" id="WP_144305068.1">
    <property type="nucleotide sequence ID" value="NZ_CP039543.1"/>
</dbReference>
<dbReference type="InterPro" id="IPR025669">
    <property type="entry name" value="AAA_dom"/>
</dbReference>
<keyword evidence="6" id="KW-1185">Reference proteome</keyword>
<dbReference type="PANTHER" id="PTHR13696">
    <property type="entry name" value="P-LOOP CONTAINING NUCLEOSIDE TRIPHOSPHATE HYDROLASE"/>
    <property type="match status" value="1"/>
</dbReference>
<dbReference type="EMBL" id="CP039543">
    <property type="protein sequence ID" value="QJT10701.1"/>
    <property type="molecule type" value="Genomic_DNA"/>
</dbReference>
<name>A0A6P1ZHI6_9BACT</name>
<dbReference type="AlphaFoldDB" id="A0A6P1ZHI6"/>
<evidence type="ECO:0000259" key="1">
    <source>
        <dbReference type="Pfam" id="PF13614"/>
    </source>
</evidence>
<dbReference type="InterPro" id="IPR050678">
    <property type="entry name" value="DNA_Partitioning_ATPase"/>
</dbReference>
<evidence type="ECO:0000313" key="5">
    <source>
        <dbReference type="Proteomes" id="UP000434052"/>
    </source>
</evidence>
<dbReference type="Proteomes" id="UP000503251">
    <property type="component" value="Chromosome"/>
</dbReference>
<dbReference type="OrthoDB" id="9815116at2"/>
<evidence type="ECO:0000313" key="6">
    <source>
        <dbReference type="Proteomes" id="UP000503251"/>
    </source>
</evidence>
<dbReference type="InterPro" id="IPR027417">
    <property type="entry name" value="P-loop_NTPase"/>
</dbReference>
<dbReference type="SUPFAM" id="SSF52540">
    <property type="entry name" value="P-loop containing nucleoside triphosphate hydrolases"/>
    <property type="match status" value="1"/>
</dbReference>
<gene>
    <name evidence="4" type="ORF">DQK91_09210</name>
    <name evidence="3" type="ORF">E8L03_18045</name>
</gene>
<reference evidence="4 5" key="1">
    <citation type="submission" date="2018-06" db="EMBL/GenBank/DDBJ databases">
        <title>Complete genome of Desulfovibrio marinus P48SEP.</title>
        <authorList>
            <person name="Crispim J.S."/>
            <person name="Vidigal P.M.P."/>
            <person name="Silva L.C.F."/>
            <person name="Araujo L.C."/>
            <person name="Laguardia C.N."/>
            <person name="Dias R.S."/>
            <person name="Sousa M.P."/>
            <person name="Paula S.O."/>
            <person name="Silva C."/>
        </authorList>
    </citation>
    <scope>NUCLEOTIDE SEQUENCE [LARGE SCALE GENOMIC DNA]</scope>
    <source>
        <strain evidence="4 5">P48SEP</strain>
    </source>
</reference>
<sequence>MEIVCPNCQRKRSVDASKLPAGNVTVRCEACDHRFTLKGARRLSVMITKGGVGKTTTSVTLAAGLALNGYKVLLVDTDTQGQTSYMLGVDSNDGLAKLMLGEMDASEAVVKARENLWLLTGGRSLASVKRMITRMDYGGERTLTDKLAPLEKSYDFIILDTSPSWDTLTVNVLFYARELIVPVSLEIMPVQGLSEFLKSFSQLRAHNKEIRLKYILPLFLAKPTENSRAILRSLEKFYGKYICTPIRYSTRISEAPAYGMTIFEYAGGDKVVEDYRDLVKDVLRGDEI</sequence>
<accession>A0A6P1ZHI6</accession>
<dbReference type="NCBIfam" id="TIGR02098">
    <property type="entry name" value="MJ0042_CXXC"/>
    <property type="match status" value="1"/>
</dbReference>
<reference evidence="3 6" key="2">
    <citation type="submission" date="2019-04" db="EMBL/GenBank/DDBJ databases">
        <title>Isolation and culture of sulfate reducing bacteria from the cold seep of the South China Sea.</title>
        <authorList>
            <person name="Sun C."/>
            <person name="Liu R."/>
        </authorList>
    </citation>
    <scope>NUCLEOTIDE SEQUENCE [LARGE SCALE GENOMIC DNA]</scope>
    <source>
        <strain evidence="3 6">CS1</strain>
    </source>
</reference>
<dbReference type="Pfam" id="PF13614">
    <property type="entry name" value="AAA_31"/>
    <property type="match status" value="1"/>
</dbReference>